<keyword evidence="3" id="KW-0694">RNA-binding</keyword>
<dbReference type="InterPro" id="IPR002942">
    <property type="entry name" value="S4_RNA-bd"/>
</dbReference>
<dbReference type="GO" id="GO:0003723">
    <property type="term" value="F:RNA binding"/>
    <property type="evidence" value="ECO:0007669"/>
    <property type="project" value="UniProtKB-KW"/>
</dbReference>
<evidence type="ECO:0000256" key="3">
    <source>
        <dbReference type="PROSITE-ProRule" id="PRU00182"/>
    </source>
</evidence>
<dbReference type="InterPro" id="IPR050343">
    <property type="entry name" value="RsuA_PseudoU_synthase"/>
</dbReference>
<evidence type="ECO:0000313" key="6">
    <source>
        <dbReference type="EMBL" id="HGI31187.1"/>
    </source>
</evidence>
<keyword evidence="2 4" id="KW-0413">Isomerase</keyword>
<dbReference type="PANTHER" id="PTHR47683">
    <property type="entry name" value="PSEUDOURIDINE SYNTHASE FAMILY PROTEIN-RELATED"/>
    <property type="match status" value="1"/>
</dbReference>
<dbReference type="SUPFAM" id="SSF55120">
    <property type="entry name" value="Pseudouridine synthase"/>
    <property type="match status" value="1"/>
</dbReference>
<dbReference type="GO" id="GO:0000455">
    <property type="term" value="P:enzyme-directed rRNA pseudouridine synthesis"/>
    <property type="evidence" value="ECO:0007669"/>
    <property type="project" value="UniProtKB-ARBA"/>
</dbReference>
<evidence type="ECO:0000256" key="1">
    <source>
        <dbReference type="ARBA" id="ARBA00008348"/>
    </source>
</evidence>
<dbReference type="Pfam" id="PF00849">
    <property type="entry name" value="PseudoU_synth_2"/>
    <property type="match status" value="1"/>
</dbReference>
<evidence type="ECO:0000256" key="4">
    <source>
        <dbReference type="RuleBase" id="RU003887"/>
    </source>
</evidence>
<dbReference type="Gene3D" id="3.30.70.1560">
    <property type="entry name" value="Alpha-L RNA-binding motif"/>
    <property type="match status" value="1"/>
</dbReference>
<dbReference type="InterPro" id="IPR042092">
    <property type="entry name" value="PsdUridine_s_RsuA/RluB/E/F_cat"/>
</dbReference>
<dbReference type="InterPro" id="IPR020103">
    <property type="entry name" value="PsdUridine_synth_cat_dom_sf"/>
</dbReference>
<reference evidence="6" key="1">
    <citation type="journal article" date="2020" name="mSystems">
        <title>Genome- and Community-Level Interaction Insights into Carbon Utilization and Element Cycling Functions of Hydrothermarchaeota in Hydrothermal Sediment.</title>
        <authorList>
            <person name="Zhou Z."/>
            <person name="Liu Y."/>
            <person name="Xu W."/>
            <person name="Pan J."/>
            <person name="Luo Z.H."/>
            <person name="Li M."/>
        </authorList>
    </citation>
    <scope>NUCLEOTIDE SEQUENCE [LARGE SCALE GENOMIC DNA]</scope>
    <source>
        <strain evidence="6">SpSt-747</strain>
    </source>
</reference>
<dbReference type="SUPFAM" id="SSF55174">
    <property type="entry name" value="Alpha-L RNA-binding motif"/>
    <property type="match status" value="1"/>
</dbReference>
<dbReference type="PROSITE" id="PS01149">
    <property type="entry name" value="PSI_RSU"/>
    <property type="match status" value="1"/>
</dbReference>
<dbReference type="CDD" id="cd00165">
    <property type="entry name" value="S4"/>
    <property type="match status" value="1"/>
</dbReference>
<dbReference type="GO" id="GO:0120159">
    <property type="term" value="F:rRNA pseudouridine synthase activity"/>
    <property type="evidence" value="ECO:0007669"/>
    <property type="project" value="UniProtKB-ARBA"/>
</dbReference>
<name>A0A7V3YHG0_9BACT</name>
<protein>
    <recommendedName>
        <fullName evidence="4">Pseudouridine synthase</fullName>
        <ecNumber evidence="4">5.4.99.-</ecNumber>
    </recommendedName>
</protein>
<proteinExistence type="inferred from homology"/>
<evidence type="ECO:0000256" key="2">
    <source>
        <dbReference type="ARBA" id="ARBA00023235"/>
    </source>
</evidence>
<dbReference type="PANTHER" id="PTHR47683:SF2">
    <property type="entry name" value="RNA-BINDING S4 DOMAIN-CONTAINING PROTEIN"/>
    <property type="match status" value="1"/>
</dbReference>
<sequence length="243" mass="27790">MERLNKFLARAGVASRRKCDQLIAEGRVTVNGIVVTNPATRVSENDLVLVDNVPVRPVERHVYIELHKPRGYLTTLKDPYGRKTIAELLQDIPYRVFPVGRLDRDSEGLLLLTNDGLLTYVFTHPRFGVEKRYLVHVQGEVQAEDLEKLKAGIPRGEEFYRIVSGRVLEKKGETSLVEVVLTEGKKHEVRILFDALGFPVIQLIRVGMGPLTLDPELPPGKWRYLRKDEEEKLRAYLAERRQT</sequence>
<dbReference type="Pfam" id="PF01479">
    <property type="entry name" value="S4"/>
    <property type="match status" value="1"/>
</dbReference>
<dbReference type="InterPro" id="IPR036986">
    <property type="entry name" value="S4_RNA-bd_sf"/>
</dbReference>
<feature type="domain" description="RNA-binding S4" evidence="5">
    <location>
        <begin position="2"/>
        <end position="59"/>
    </location>
</feature>
<dbReference type="SMART" id="SM00363">
    <property type="entry name" value="S4"/>
    <property type="match status" value="1"/>
</dbReference>
<gene>
    <name evidence="6" type="ORF">ENV30_07795</name>
</gene>
<dbReference type="EMBL" id="DTFV01000115">
    <property type="protein sequence ID" value="HGI31187.1"/>
    <property type="molecule type" value="Genomic_DNA"/>
</dbReference>
<dbReference type="PROSITE" id="PS50889">
    <property type="entry name" value="S4"/>
    <property type="match status" value="1"/>
</dbReference>
<organism evidence="6">
    <name type="scientific">Candidatus Caldatribacterium californiense</name>
    <dbReference type="NCBI Taxonomy" id="1454726"/>
    <lineage>
        <taxon>Bacteria</taxon>
        <taxon>Pseudomonadati</taxon>
        <taxon>Atribacterota</taxon>
        <taxon>Atribacteria</taxon>
        <taxon>Atribacterales</taxon>
        <taxon>Candidatus Caldatribacteriaceae</taxon>
        <taxon>Candidatus Caldatribacterium</taxon>
    </lineage>
</organism>
<dbReference type="FunFam" id="3.10.290.10:FF:000003">
    <property type="entry name" value="Pseudouridine synthase"/>
    <property type="match status" value="1"/>
</dbReference>
<dbReference type="Gene3D" id="3.10.290.10">
    <property type="entry name" value="RNA-binding S4 domain"/>
    <property type="match status" value="1"/>
</dbReference>
<dbReference type="InterPro" id="IPR018496">
    <property type="entry name" value="PsdUridine_synth_RsuA/RluB_CS"/>
</dbReference>
<dbReference type="NCBIfam" id="TIGR00093">
    <property type="entry name" value="pseudouridine synthase"/>
    <property type="match status" value="1"/>
</dbReference>
<dbReference type="AlphaFoldDB" id="A0A7V3YHG0"/>
<comment type="similarity">
    <text evidence="1 4">Belongs to the pseudouridine synthase RsuA family.</text>
</comment>
<dbReference type="InterPro" id="IPR006145">
    <property type="entry name" value="PsdUridine_synth_RsuA/RluA"/>
</dbReference>
<dbReference type="InterPro" id="IPR000748">
    <property type="entry name" value="PsdUridine_synth_RsuA/RluB/E/F"/>
</dbReference>
<evidence type="ECO:0000259" key="5">
    <source>
        <dbReference type="SMART" id="SM00363"/>
    </source>
</evidence>
<dbReference type="EC" id="5.4.99.-" evidence="4"/>
<dbReference type="InterPro" id="IPR020094">
    <property type="entry name" value="TruA/RsuA/RluB/E/F_N"/>
</dbReference>
<accession>A0A7V3YHG0</accession>
<dbReference type="Gene3D" id="3.30.70.580">
    <property type="entry name" value="Pseudouridine synthase I, catalytic domain, N-terminal subdomain"/>
    <property type="match status" value="1"/>
</dbReference>
<comment type="caution">
    <text evidence="6">The sequence shown here is derived from an EMBL/GenBank/DDBJ whole genome shotgun (WGS) entry which is preliminary data.</text>
</comment>